<dbReference type="GO" id="GO:0005789">
    <property type="term" value="C:endoplasmic reticulum membrane"/>
    <property type="evidence" value="ECO:0007669"/>
    <property type="project" value="UniProtKB-SubCell"/>
</dbReference>
<keyword evidence="7 9" id="KW-0472">Membrane</keyword>
<dbReference type="SMART" id="SM01190">
    <property type="entry name" value="EMP24_GP25L"/>
    <property type="match status" value="1"/>
</dbReference>
<evidence type="ECO:0000256" key="10">
    <source>
        <dbReference type="SAM" id="SignalP"/>
    </source>
</evidence>
<evidence type="ECO:0000259" key="11">
    <source>
        <dbReference type="PROSITE" id="PS50866"/>
    </source>
</evidence>
<dbReference type="PANTHER" id="PTHR22811">
    <property type="entry name" value="TRANSMEMBRANE EMP24 DOMAIN-CONTAINING PROTEIN"/>
    <property type="match status" value="1"/>
</dbReference>
<feature type="transmembrane region" description="Helical" evidence="9">
    <location>
        <begin position="201"/>
        <end position="221"/>
    </location>
</feature>
<feature type="signal peptide" evidence="10">
    <location>
        <begin position="1"/>
        <end position="17"/>
    </location>
</feature>
<evidence type="ECO:0000256" key="3">
    <source>
        <dbReference type="ARBA" id="ARBA00022692"/>
    </source>
</evidence>
<reference evidence="12" key="1">
    <citation type="submission" date="2021-04" db="EMBL/GenBank/DDBJ databases">
        <authorList>
            <consortium name="Wellcome Sanger Institute Data Sharing"/>
        </authorList>
    </citation>
    <scope>NUCLEOTIDE SEQUENCE [LARGE SCALE GENOMIC DNA]</scope>
</reference>
<name>A0A671U3H9_SPAAU</name>
<dbReference type="Pfam" id="PF01105">
    <property type="entry name" value="EMP24_GP25L"/>
    <property type="match status" value="1"/>
</dbReference>
<dbReference type="OMA" id="QIFHMWR"/>
<dbReference type="RefSeq" id="XP_030281553.1">
    <property type="nucleotide sequence ID" value="XM_030425693.1"/>
</dbReference>
<keyword evidence="4 10" id="KW-0732">Signal</keyword>
<keyword evidence="13" id="KW-1185">Reference proteome</keyword>
<keyword evidence="3 8" id="KW-0812">Transmembrane</keyword>
<accession>A0A671U3H9</accession>
<evidence type="ECO:0000313" key="12">
    <source>
        <dbReference type="Ensembl" id="ENSSAUP00010008635.1"/>
    </source>
</evidence>
<reference evidence="12" key="2">
    <citation type="submission" date="2025-08" db="UniProtKB">
        <authorList>
            <consortium name="Ensembl"/>
        </authorList>
    </citation>
    <scope>IDENTIFICATION</scope>
</reference>
<comment type="subcellular location">
    <subcellularLocation>
        <location evidence="1">Endoplasmic reticulum membrane</location>
        <topology evidence="1">Single-pass type I membrane protein</topology>
    </subcellularLocation>
    <subcellularLocation>
        <location evidence="8">Membrane</location>
        <topology evidence="8">Single-pass type I membrane protein</topology>
    </subcellularLocation>
</comment>
<keyword evidence="5" id="KW-0256">Endoplasmic reticulum</keyword>
<dbReference type="OrthoDB" id="10037706at2759"/>
<keyword evidence="6 9" id="KW-1133">Transmembrane helix</keyword>
<dbReference type="GeneID" id="115586547"/>
<evidence type="ECO:0000313" key="13">
    <source>
        <dbReference type="Proteomes" id="UP000472265"/>
    </source>
</evidence>
<evidence type="ECO:0000256" key="4">
    <source>
        <dbReference type="ARBA" id="ARBA00022729"/>
    </source>
</evidence>
<gene>
    <name evidence="12" type="primary">LOC115586547</name>
</gene>
<dbReference type="Proteomes" id="UP000472265">
    <property type="component" value="Chromosome 8"/>
</dbReference>
<sequence>MLLNALLLVLSSQCVWARKSEPSFDEADAGFFRGSDKYDFAIEVPAAGVECFWHFAHQSGSFYLMYLVQWATGMANDQRLFVTVSSPLGSLMASKNQAVGQMNFQTEVTGFYRMCFGNHNNQFGGIRVFMNFGVIYEGFEESQRELEEGQKVLNSTLGGIEESVQRLQNQIFHMWRHYNFARMRKGKDHHLLLSNLNYVTWWSAAQSFIIVLSGYLQLLVLKRLFRTDSSRPRC</sequence>
<evidence type="ECO:0000256" key="2">
    <source>
        <dbReference type="ARBA" id="ARBA00007104"/>
    </source>
</evidence>
<comment type="similarity">
    <text evidence="2 8">Belongs to the EMP24/GP25L family.</text>
</comment>
<dbReference type="InterPro" id="IPR009038">
    <property type="entry name" value="GOLD_dom"/>
</dbReference>
<feature type="domain" description="GOLD" evidence="11">
    <location>
        <begin position="12"/>
        <end position="134"/>
    </location>
</feature>
<evidence type="ECO:0000256" key="1">
    <source>
        <dbReference type="ARBA" id="ARBA00004115"/>
    </source>
</evidence>
<organism evidence="12 13">
    <name type="scientific">Sparus aurata</name>
    <name type="common">Gilthead sea bream</name>
    <dbReference type="NCBI Taxonomy" id="8175"/>
    <lineage>
        <taxon>Eukaryota</taxon>
        <taxon>Metazoa</taxon>
        <taxon>Chordata</taxon>
        <taxon>Craniata</taxon>
        <taxon>Vertebrata</taxon>
        <taxon>Euteleostomi</taxon>
        <taxon>Actinopterygii</taxon>
        <taxon>Neopterygii</taxon>
        <taxon>Teleostei</taxon>
        <taxon>Neoteleostei</taxon>
        <taxon>Acanthomorphata</taxon>
        <taxon>Eupercaria</taxon>
        <taxon>Spariformes</taxon>
        <taxon>Sparidae</taxon>
        <taxon>Sparus</taxon>
    </lineage>
</organism>
<evidence type="ECO:0000256" key="9">
    <source>
        <dbReference type="SAM" id="Phobius"/>
    </source>
</evidence>
<dbReference type="PROSITE" id="PS50866">
    <property type="entry name" value="GOLD"/>
    <property type="match status" value="1"/>
</dbReference>
<evidence type="ECO:0000256" key="5">
    <source>
        <dbReference type="ARBA" id="ARBA00022824"/>
    </source>
</evidence>
<evidence type="ECO:0000256" key="8">
    <source>
        <dbReference type="RuleBase" id="RU003827"/>
    </source>
</evidence>
<feature type="chain" id="PRO_5025650484" evidence="10">
    <location>
        <begin position="18"/>
        <end position="234"/>
    </location>
</feature>
<dbReference type="InParanoid" id="A0A671U3H9"/>
<evidence type="ECO:0000256" key="7">
    <source>
        <dbReference type="ARBA" id="ARBA00023136"/>
    </source>
</evidence>
<proteinExistence type="inferred from homology"/>
<dbReference type="Ensembl" id="ENSSAUT00010009236.1">
    <property type="protein sequence ID" value="ENSSAUP00010008635.1"/>
    <property type="gene ID" value="ENSSAUG00010004305.1"/>
</dbReference>
<dbReference type="AlphaFoldDB" id="A0A671U3H9"/>
<dbReference type="GeneTree" id="ENSGT00390000010961"/>
<reference evidence="12" key="3">
    <citation type="submission" date="2025-09" db="UniProtKB">
        <authorList>
            <consortium name="Ensembl"/>
        </authorList>
    </citation>
    <scope>IDENTIFICATION</scope>
</reference>
<dbReference type="InterPro" id="IPR015720">
    <property type="entry name" value="Emp24-like"/>
</dbReference>
<protein>
    <submittedName>
        <fullName evidence="12">Transmembrane emp24 domain-containing protein 6-like</fullName>
    </submittedName>
</protein>
<evidence type="ECO:0000256" key="6">
    <source>
        <dbReference type="ARBA" id="ARBA00022989"/>
    </source>
</evidence>